<accession>A0A2N0ZB61</accession>
<dbReference type="Proteomes" id="UP000233343">
    <property type="component" value="Unassembled WGS sequence"/>
</dbReference>
<name>A0A2N0ZB61_9BACI</name>
<dbReference type="AlphaFoldDB" id="A0A2N0ZB61"/>
<keyword evidence="2" id="KW-1185">Reference proteome</keyword>
<protein>
    <submittedName>
        <fullName evidence="1">Uncharacterized protein</fullName>
    </submittedName>
</protein>
<gene>
    <name evidence="1" type="ORF">CWS20_22475</name>
</gene>
<reference evidence="1 2" key="1">
    <citation type="journal article" date="2010" name="Int. J. Syst. Evol. Microbiol.">
        <title>Bacillus horneckiae sp. nov., isolated from a spacecraft-assembly clean room.</title>
        <authorList>
            <person name="Vaishampayan P."/>
            <person name="Probst A."/>
            <person name="Krishnamurthi S."/>
            <person name="Ghosh S."/>
            <person name="Osman S."/>
            <person name="McDowall A."/>
            <person name="Ruckmani A."/>
            <person name="Mayilraj S."/>
            <person name="Venkateswaran K."/>
        </authorList>
    </citation>
    <scope>NUCLEOTIDE SEQUENCE [LARGE SCALE GENOMIC DNA]</scope>
    <source>
        <strain evidence="2">1PO1SC</strain>
    </source>
</reference>
<dbReference type="EMBL" id="PISD01000059">
    <property type="protein sequence ID" value="PKG26748.1"/>
    <property type="molecule type" value="Genomic_DNA"/>
</dbReference>
<dbReference type="Pfam" id="PF20648">
    <property type="entry name" value="DUF6809"/>
    <property type="match status" value="1"/>
</dbReference>
<comment type="caution">
    <text evidence="1">The sequence shown here is derived from an EMBL/GenBank/DDBJ whole genome shotgun (WGS) entry which is preliminary data.</text>
</comment>
<sequence>MVHGEKVYELAESVGINGGIGDKGLRIGTACYDAGMISILRLFAEKQIVEDDPSTFKESDMTKSLAVTTQEKFDKLFKTLDEEQQKMFLEYEDEQTSYLGCSREDYYIQGFISGFRFLMREIKYGTGDELLK</sequence>
<proteinExistence type="predicted"/>
<dbReference type="RefSeq" id="WP_066196074.1">
    <property type="nucleotide sequence ID" value="NZ_JARMMB010000009.1"/>
</dbReference>
<evidence type="ECO:0000313" key="2">
    <source>
        <dbReference type="Proteomes" id="UP000233343"/>
    </source>
</evidence>
<organism evidence="1 2">
    <name type="scientific">Cytobacillus horneckiae</name>
    <dbReference type="NCBI Taxonomy" id="549687"/>
    <lineage>
        <taxon>Bacteria</taxon>
        <taxon>Bacillati</taxon>
        <taxon>Bacillota</taxon>
        <taxon>Bacilli</taxon>
        <taxon>Bacillales</taxon>
        <taxon>Bacillaceae</taxon>
        <taxon>Cytobacillus</taxon>
    </lineage>
</organism>
<evidence type="ECO:0000313" key="1">
    <source>
        <dbReference type="EMBL" id="PKG26748.1"/>
    </source>
</evidence>
<dbReference type="InterPro" id="IPR049215">
    <property type="entry name" value="DUF6809"/>
</dbReference>